<dbReference type="SUPFAM" id="SSF53955">
    <property type="entry name" value="Lysozyme-like"/>
    <property type="match status" value="1"/>
</dbReference>
<dbReference type="GO" id="GO:0006508">
    <property type="term" value="P:proteolysis"/>
    <property type="evidence" value="ECO:0007669"/>
    <property type="project" value="UniProtKB-KW"/>
</dbReference>
<evidence type="ECO:0000256" key="14">
    <source>
        <dbReference type="ARBA" id="ARBA00023316"/>
    </source>
</evidence>
<dbReference type="FunFam" id="1.10.3810.10:FF:000001">
    <property type="entry name" value="Penicillin-binding protein 1A"/>
    <property type="match status" value="1"/>
</dbReference>
<keyword evidence="17" id="KW-1133">Transmembrane helix</keyword>
<dbReference type="Pfam" id="PF17957">
    <property type="entry name" value="Big_7"/>
    <property type="match status" value="1"/>
</dbReference>
<evidence type="ECO:0000313" key="21">
    <source>
        <dbReference type="Proteomes" id="UP000177610"/>
    </source>
</evidence>
<organism evidence="20 21">
    <name type="scientific">Candidatus Doudnabacteria bacterium RIFCSPHIGHO2_01_FULL_41_86</name>
    <dbReference type="NCBI Taxonomy" id="1817821"/>
    <lineage>
        <taxon>Bacteria</taxon>
        <taxon>Candidatus Doudnaibacteriota</taxon>
    </lineage>
</organism>
<evidence type="ECO:0000256" key="1">
    <source>
        <dbReference type="ARBA" id="ARBA00004236"/>
    </source>
</evidence>
<evidence type="ECO:0000256" key="2">
    <source>
        <dbReference type="ARBA" id="ARBA00007090"/>
    </source>
</evidence>
<dbReference type="NCBIfam" id="TIGR02074">
    <property type="entry name" value="PBP_1a_fam"/>
    <property type="match status" value="1"/>
</dbReference>
<proteinExistence type="inferred from homology"/>
<keyword evidence="10" id="KW-0133">Cell shape</keyword>
<dbReference type="EMBL" id="MFEH01000003">
    <property type="protein sequence ID" value="OGE73949.1"/>
    <property type="molecule type" value="Genomic_DNA"/>
</dbReference>
<keyword evidence="14" id="KW-0961">Cell wall biogenesis/degradation</keyword>
<evidence type="ECO:0000256" key="12">
    <source>
        <dbReference type="ARBA" id="ARBA00023136"/>
    </source>
</evidence>
<protein>
    <submittedName>
        <fullName evidence="20">Uncharacterized protein</fullName>
    </submittedName>
</protein>
<evidence type="ECO:0000259" key="19">
    <source>
        <dbReference type="Pfam" id="PF00912"/>
    </source>
</evidence>
<accession>A0A1F5N8J7</accession>
<keyword evidence="8" id="KW-0808">Transferase</keyword>
<dbReference type="AlphaFoldDB" id="A0A1F5N8J7"/>
<dbReference type="STRING" id="1817821.A2717_00210"/>
<comment type="caution">
    <text evidence="20">The sequence shown here is derived from an EMBL/GenBank/DDBJ whole genome shotgun (WGS) entry which is preliminary data.</text>
</comment>
<name>A0A1F5N8J7_9BACT</name>
<dbReference type="PANTHER" id="PTHR32282:SF11">
    <property type="entry name" value="PENICILLIN-BINDING PROTEIN 1B"/>
    <property type="match status" value="1"/>
</dbReference>
<dbReference type="InterPro" id="IPR012338">
    <property type="entry name" value="Beta-lactam/transpept-like"/>
</dbReference>
<keyword evidence="11" id="KW-0573">Peptidoglycan synthesis</keyword>
<comment type="catalytic activity">
    <reaction evidence="16">
        <text>[GlcNAc-(1-&gt;4)-Mur2Ac(oyl-L-Ala-gamma-D-Glu-L-Lys-D-Ala-D-Ala)](n)-di-trans,octa-cis-undecaprenyl diphosphate + beta-D-GlcNAc-(1-&gt;4)-Mur2Ac(oyl-L-Ala-gamma-D-Glu-L-Lys-D-Ala-D-Ala)-di-trans,octa-cis-undecaprenyl diphosphate = [GlcNAc-(1-&gt;4)-Mur2Ac(oyl-L-Ala-gamma-D-Glu-L-Lys-D-Ala-D-Ala)](n+1)-di-trans,octa-cis-undecaprenyl diphosphate + di-trans,octa-cis-undecaprenyl diphosphate + H(+)</text>
        <dbReference type="Rhea" id="RHEA:23708"/>
        <dbReference type="Rhea" id="RHEA-COMP:9602"/>
        <dbReference type="Rhea" id="RHEA-COMP:9603"/>
        <dbReference type="ChEBI" id="CHEBI:15378"/>
        <dbReference type="ChEBI" id="CHEBI:58405"/>
        <dbReference type="ChEBI" id="CHEBI:60033"/>
        <dbReference type="ChEBI" id="CHEBI:78435"/>
        <dbReference type="EC" id="2.4.99.28"/>
    </reaction>
</comment>
<comment type="catalytic activity">
    <reaction evidence="15">
        <text>Preferential cleavage: (Ac)2-L-Lys-D-Ala-|-D-Ala. Also transpeptidation of peptidyl-alanyl moieties that are N-acyl substituents of D-alanine.</text>
        <dbReference type="EC" id="3.4.16.4"/>
    </reaction>
</comment>
<comment type="similarity">
    <text evidence="3">In the N-terminal section; belongs to the glycosyltransferase 51 family.</text>
</comment>
<evidence type="ECO:0000256" key="13">
    <source>
        <dbReference type="ARBA" id="ARBA00023268"/>
    </source>
</evidence>
<dbReference type="Proteomes" id="UP000177610">
    <property type="component" value="Unassembled WGS sequence"/>
</dbReference>
<dbReference type="GO" id="GO:0009002">
    <property type="term" value="F:serine-type D-Ala-D-Ala carboxypeptidase activity"/>
    <property type="evidence" value="ECO:0007669"/>
    <property type="project" value="UniProtKB-EC"/>
</dbReference>
<evidence type="ECO:0000256" key="7">
    <source>
        <dbReference type="ARBA" id="ARBA00022676"/>
    </source>
</evidence>
<gene>
    <name evidence="20" type="ORF">A2717_00210</name>
</gene>
<evidence type="ECO:0000256" key="16">
    <source>
        <dbReference type="ARBA" id="ARBA00049902"/>
    </source>
</evidence>
<evidence type="ECO:0000256" key="5">
    <source>
        <dbReference type="ARBA" id="ARBA00022645"/>
    </source>
</evidence>
<dbReference type="Pfam" id="PF00905">
    <property type="entry name" value="Transpeptidase"/>
    <property type="match status" value="1"/>
</dbReference>
<dbReference type="GO" id="GO:0071555">
    <property type="term" value="P:cell wall organization"/>
    <property type="evidence" value="ECO:0007669"/>
    <property type="project" value="UniProtKB-KW"/>
</dbReference>
<evidence type="ECO:0000256" key="17">
    <source>
        <dbReference type="SAM" id="Phobius"/>
    </source>
</evidence>
<evidence type="ECO:0000313" key="20">
    <source>
        <dbReference type="EMBL" id="OGE73949.1"/>
    </source>
</evidence>
<keyword evidence="9" id="KW-0378">Hydrolase</keyword>
<dbReference type="PANTHER" id="PTHR32282">
    <property type="entry name" value="BINDING PROTEIN TRANSPEPTIDASE, PUTATIVE-RELATED"/>
    <property type="match status" value="1"/>
</dbReference>
<keyword evidence="7" id="KW-0328">Glycosyltransferase</keyword>
<dbReference type="Gene3D" id="2.60.40.10">
    <property type="entry name" value="Immunoglobulins"/>
    <property type="match status" value="1"/>
</dbReference>
<feature type="domain" description="Glycosyl transferase family 51" evidence="19">
    <location>
        <begin position="96"/>
        <end position="269"/>
    </location>
</feature>
<dbReference type="InterPro" id="IPR001460">
    <property type="entry name" value="PCN-bd_Tpept"/>
</dbReference>
<keyword evidence="12 17" id="KW-0472">Membrane</keyword>
<evidence type="ECO:0000256" key="10">
    <source>
        <dbReference type="ARBA" id="ARBA00022960"/>
    </source>
</evidence>
<keyword evidence="4" id="KW-1003">Cell membrane</keyword>
<sequence>MSYYYSNWNRNNKPTLKGVLATILKLPKYLWDHLRQQKSWQKRIFMACLYFGAAMLLLGSLTFAMISLSLPDPNKLNARIVPQSTKIYARDGTTLLYEVHGEAKRTLIKLDDLPDYVKQASIAIEDKNFYSNPGVDWRGIVRSVWVDITSGSTSQGGSTITQQFVRNAILTREKTFTRKIKEAVLAIEIGQKFSKDEILQLYLNEIPYGQNAYGVEAAAQTYFNKQAKNITLAEAAYLAALPQAPTFYNPNGPHREALDARHERILDLMAEQGYITSEERDVSKKEVVVFSKIRDAILAPHFVLYTVDLLAEKYGEKALEEGGLKVITTLDWDMQQIAEKAVSEGVTRNEKFNKATNAGLVAQDPKTGQILAMVGSREYFKEDCGYCQLNVALSELQPGSSIKPYIYATAFKEGMSPATMLVDVKTSFGTYGGKDYSPNNYDGSNYGVINIRKAFAGSLNIPAVKTLALVGVSDAIDTAKDMGITSDISADRCGLSLVLGGCEVKLIDHVAAMGTFANMGVKQQQTPILRVEDSKGEVLEEYQENPGQQVIDPQVAYQTISVMTDNDARTFIFGAKSPLILSDRVVAAKTGTTNEWRDGWTLGFTPSLVAGVWAGNNDHTKMRAGADGVIVAAPIWNQFMREALKAKSMPPEQFLEPSGIQHVFVDTISGKLPTEYTPNTKSEVFSSFGLPQTFDDVHVAVKINKLNGKKATDQTPPELVETRVYTPIHSEMPNNAAWEAPVVYWAKSAGYTYPPDELDDGSVNPDFIIEQSVNFVTPSDNQEITSLPMTVQVNVSNGSVIAVDLILEGEFIGSKASAPYSFTITQAKNGWQTLTALVRLTNGGSIQKSIRININTGS</sequence>
<evidence type="ECO:0000259" key="18">
    <source>
        <dbReference type="Pfam" id="PF00905"/>
    </source>
</evidence>
<evidence type="ECO:0000256" key="3">
    <source>
        <dbReference type="ARBA" id="ARBA00007739"/>
    </source>
</evidence>
<dbReference type="GO" id="GO:0008360">
    <property type="term" value="P:regulation of cell shape"/>
    <property type="evidence" value="ECO:0007669"/>
    <property type="project" value="UniProtKB-KW"/>
</dbReference>
<reference evidence="20 21" key="1">
    <citation type="journal article" date="2016" name="Nat. Commun.">
        <title>Thousands of microbial genomes shed light on interconnected biogeochemical processes in an aquifer system.</title>
        <authorList>
            <person name="Anantharaman K."/>
            <person name="Brown C.T."/>
            <person name="Hug L.A."/>
            <person name="Sharon I."/>
            <person name="Castelle C.J."/>
            <person name="Probst A.J."/>
            <person name="Thomas B.C."/>
            <person name="Singh A."/>
            <person name="Wilkins M.J."/>
            <person name="Karaoz U."/>
            <person name="Brodie E.L."/>
            <person name="Williams K.H."/>
            <person name="Hubbard S.S."/>
            <person name="Banfield J.F."/>
        </authorList>
    </citation>
    <scope>NUCLEOTIDE SEQUENCE [LARGE SCALE GENOMIC DNA]</scope>
</reference>
<dbReference type="Gene3D" id="1.10.3810.10">
    <property type="entry name" value="Biosynthetic peptidoglycan transglycosylase-like"/>
    <property type="match status" value="1"/>
</dbReference>
<keyword evidence="6" id="KW-0645">Protease</keyword>
<evidence type="ECO:0000256" key="11">
    <source>
        <dbReference type="ARBA" id="ARBA00022984"/>
    </source>
</evidence>
<keyword evidence="5" id="KW-0121">Carboxypeptidase</keyword>
<dbReference type="InterPro" id="IPR050396">
    <property type="entry name" value="Glycosyltr_51/Transpeptidase"/>
</dbReference>
<comment type="similarity">
    <text evidence="2">In the C-terminal section; belongs to the transpeptidase family.</text>
</comment>
<dbReference type="Pfam" id="PF00912">
    <property type="entry name" value="Transgly"/>
    <property type="match status" value="1"/>
</dbReference>
<dbReference type="GO" id="GO:0008955">
    <property type="term" value="F:peptidoglycan glycosyltransferase activity"/>
    <property type="evidence" value="ECO:0007669"/>
    <property type="project" value="UniProtKB-EC"/>
</dbReference>
<evidence type="ECO:0000256" key="6">
    <source>
        <dbReference type="ARBA" id="ARBA00022670"/>
    </source>
</evidence>
<dbReference type="InterPro" id="IPR001264">
    <property type="entry name" value="Glyco_trans_51"/>
</dbReference>
<dbReference type="GO" id="GO:0009252">
    <property type="term" value="P:peptidoglycan biosynthetic process"/>
    <property type="evidence" value="ECO:0007669"/>
    <property type="project" value="UniProtKB-KW"/>
</dbReference>
<comment type="subcellular location">
    <subcellularLocation>
        <location evidence="1">Cell membrane</location>
    </subcellularLocation>
</comment>
<evidence type="ECO:0000256" key="15">
    <source>
        <dbReference type="ARBA" id="ARBA00034000"/>
    </source>
</evidence>
<dbReference type="InterPro" id="IPR036950">
    <property type="entry name" value="PBP_transglycosylase"/>
</dbReference>
<dbReference type="InterPro" id="IPR023346">
    <property type="entry name" value="Lysozyme-like_dom_sf"/>
</dbReference>
<dbReference type="Gene3D" id="3.40.710.10">
    <property type="entry name" value="DD-peptidase/beta-lactamase superfamily"/>
    <property type="match status" value="1"/>
</dbReference>
<dbReference type="GO" id="GO:0008658">
    <property type="term" value="F:penicillin binding"/>
    <property type="evidence" value="ECO:0007669"/>
    <property type="project" value="InterPro"/>
</dbReference>
<feature type="transmembrane region" description="Helical" evidence="17">
    <location>
        <begin position="44"/>
        <end position="70"/>
    </location>
</feature>
<dbReference type="SUPFAM" id="SSF56601">
    <property type="entry name" value="beta-lactamase/transpeptidase-like"/>
    <property type="match status" value="1"/>
</dbReference>
<dbReference type="InterPro" id="IPR013783">
    <property type="entry name" value="Ig-like_fold"/>
</dbReference>
<dbReference type="GO" id="GO:0005886">
    <property type="term" value="C:plasma membrane"/>
    <property type="evidence" value="ECO:0007669"/>
    <property type="project" value="UniProtKB-SubCell"/>
</dbReference>
<dbReference type="GO" id="GO:0030288">
    <property type="term" value="C:outer membrane-bounded periplasmic space"/>
    <property type="evidence" value="ECO:0007669"/>
    <property type="project" value="TreeGrafter"/>
</dbReference>
<evidence type="ECO:0000256" key="4">
    <source>
        <dbReference type="ARBA" id="ARBA00022475"/>
    </source>
</evidence>
<keyword evidence="13" id="KW-0511">Multifunctional enzyme</keyword>
<keyword evidence="17" id="KW-0812">Transmembrane</keyword>
<evidence type="ECO:0000256" key="9">
    <source>
        <dbReference type="ARBA" id="ARBA00022801"/>
    </source>
</evidence>
<feature type="domain" description="Penicillin-binding protein transpeptidase" evidence="18">
    <location>
        <begin position="360"/>
        <end position="640"/>
    </location>
</feature>
<evidence type="ECO:0000256" key="8">
    <source>
        <dbReference type="ARBA" id="ARBA00022679"/>
    </source>
</evidence>